<dbReference type="FunFam" id="2.60.40.10:FF:000129">
    <property type="entry name" value="CLUMA_CG018772, isoform A"/>
    <property type="match status" value="1"/>
</dbReference>
<organism evidence="3 4">
    <name type="scientific">Laodelphax striatellus</name>
    <name type="common">Small brown planthopper</name>
    <name type="synonym">Delphax striatella</name>
    <dbReference type="NCBI Taxonomy" id="195883"/>
    <lineage>
        <taxon>Eukaryota</taxon>
        <taxon>Metazoa</taxon>
        <taxon>Ecdysozoa</taxon>
        <taxon>Arthropoda</taxon>
        <taxon>Hexapoda</taxon>
        <taxon>Insecta</taxon>
        <taxon>Pterygota</taxon>
        <taxon>Neoptera</taxon>
        <taxon>Paraneoptera</taxon>
        <taxon>Hemiptera</taxon>
        <taxon>Auchenorrhyncha</taxon>
        <taxon>Fulgoroidea</taxon>
        <taxon>Delphacidae</taxon>
        <taxon>Criomorphinae</taxon>
        <taxon>Laodelphax</taxon>
    </lineage>
</organism>
<dbReference type="PANTHER" id="PTHR23279:SF46">
    <property type="entry name" value="DEFECTIVE PROBOSCIS EXTENSION RESPONSE 10, ISOFORM A-RELATED"/>
    <property type="match status" value="1"/>
</dbReference>
<dbReference type="InterPro" id="IPR013098">
    <property type="entry name" value="Ig_I-set"/>
</dbReference>
<gene>
    <name evidence="3" type="ORF">LSTR_LSTR007247</name>
</gene>
<keyword evidence="4" id="KW-1185">Reference proteome</keyword>
<dbReference type="PROSITE" id="PS50835">
    <property type="entry name" value="IG_LIKE"/>
    <property type="match status" value="1"/>
</dbReference>
<dbReference type="Pfam" id="PF07679">
    <property type="entry name" value="I-set"/>
    <property type="match status" value="1"/>
</dbReference>
<dbReference type="Proteomes" id="UP000291343">
    <property type="component" value="Unassembled WGS sequence"/>
</dbReference>
<feature type="compositionally biased region" description="Low complexity" evidence="1">
    <location>
        <begin position="232"/>
        <end position="246"/>
    </location>
</feature>
<evidence type="ECO:0000313" key="3">
    <source>
        <dbReference type="EMBL" id="RZF43911.1"/>
    </source>
</evidence>
<proteinExistence type="predicted"/>
<comment type="caution">
    <text evidence="3">The sequence shown here is derived from an EMBL/GenBank/DDBJ whole genome shotgun (WGS) entry which is preliminary data.</text>
</comment>
<dbReference type="STRING" id="195883.A0A482XEX2"/>
<name>A0A482XEX2_LAOST</name>
<evidence type="ECO:0000259" key="2">
    <source>
        <dbReference type="PROSITE" id="PS50835"/>
    </source>
</evidence>
<dbReference type="PANTHER" id="PTHR23279">
    <property type="entry name" value="DEFECTIVE PROBOSCIS EXTENSION RESPONSE DPR -RELATED"/>
    <property type="match status" value="1"/>
</dbReference>
<feature type="domain" description="Ig-like" evidence="2">
    <location>
        <begin position="251"/>
        <end position="336"/>
    </location>
</feature>
<dbReference type="GO" id="GO:0050808">
    <property type="term" value="P:synapse organization"/>
    <property type="evidence" value="ECO:0007669"/>
    <property type="project" value="TreeGrafter"/>
</dbReference>
<dbReference type="EMBL" id="QKKF02012050">
    <property type="protein sequence ID" value="RZF43911.1"/>
    <property type="molecule type" value="Genomic_DNA"/>
</dbReference>
<dbReference type="InterPro" id="IPR036179">
    <property type="entry name" value="Ig-like_dom_sf"/>
</dbReference>
<feature type="region of interest" description="Disordered" evidence="1">
    <location>
        <begin position="232"/>
        <end position="252"/>
    </location>
</feature>
<dbReference type="InParanoid" id="A0A482XEX2"/>
<feature type="non-terminal residue" evidence="3">
    <location>
        <position position="336"/>
    </location>
</feature>
<protein>
    <recommendedName>
        <fullName evidence="2">Ig-like domain-containing protein</fullName>
    </recommendedName>
</protein>
<sequence length="336" mass="37997">MICAGSEQLTASRREASCVLGDRTGKSRRQYFDVVRRTLMTEFEVSTVVKFEILCREGNLLCVVMLESDQLSPVLKYFAARRIWSVGIRSVVRAHRILTTLDARTPTGWSETTKGKLSAHSKMENDANRLIASLYRLLGVLLSLCANISHTGDDDMLSKHNVSGLIPLFGSGSSDTDSYLQELSGFWSYNDTTDLSKYEDFDHSRFLDRPSDRLEEVAAMTPHTPLRAANVRRTTSTTTEAGPTTRSPNMPEFDRKVTTNVTAQLGGTAFLNCRVFKLGERTVSWVRRRDWHILTSGVLTYTNDERFQAVHADNTDDWNLQIKYVQKRDNGTYECQ</sequence>
<dbReference type="InterPro" id="IPR007110">
    <property type="entry name" value="Ig-like_dom"/>
</dbReference>
<reference evidence="3 4" key="1">
    <citation type="journal article" date="2017" name="Gigascience">
        <title>Genome sequence of the small brown planthopper, Laodelphax striatellus.</title>
        <authorList>
            <person name="Zhu J."/>
            <person name="Jiang F."/>
            <person name="Wang X."/>
            <person name="Yang P."/>
            <person name="Bao Y."/>
            <person name="Zhao W."/>
            <person name="Wang W."/>
            <person name="Lu H."/>
            <person name="Wang Q."/>
            <person name="Cui N."/>
            <person name="Li J."/>
            <person name="Chen X."/>
            <person name="Luo L."/>
            <person name="Yu J."/>
            <person name="Kang L."/>
            <person name="Cui F."/>
        </authorList>
    </citation>
    <scope>NUCLEOTIDE SEQUENCE [LARGE SCALE GENOMIC DNA]</scope>
    <source>
        <strain evidence="3">Lst14</strain>
    </source>
</reference>
<accession>A0A482XEX2</accession>
<dbReference type="SUPFAM" id="SSF48726">
    <property type="entry name" value="Immunoglobulin"/>
    <property type="match status" value="1"/>
</dbReference>
<evidence type="ECO:0000313" key="4">
    <source>
        <dbReference type="Proteomes" id="UP000291343"/>
    </source>
</evidence>
<dbReference type="InterPro" id="IPR013783">
    <property type="entry name" value="Ig-like_fold"/>
</dbReference>
<dbReference type="SMR" id="A0A482XEX2"/>
<evidence type="ECO:0000256" key="1">
    <source>
        <dbReference type="SAM" id="MobiDB-lite"/>
    </source>
</evidence>
<dbReference type="OrthoDB" id="10031887at2759"/>
<dbReference type="GO" id="GO:0032589">
    <property type="term" value="C:neuron projection membrane"/>
    <property type="evidence" value="ECO:0007669"/>
    <property type="project" value="TreeGrafter"/>
</dbReference>
<dbReference type="InterPro" id="IPR037448">
    <property type="entry name" value="Zig-8"/>
</dbReference>
<dbReference type="Gene3D" id="2.60.40.10">
    <property type="entry name" value="Immunoglobulins"/>
    <property type="match status" value="1"/>
</dbReference>
<dbReference type="AlphaFoldDB" id="A0A482XEX2"/>